<reference evidence="1 2" key="1">
    <citation type="submission" date="2016-11" db="EMBL/GenBank/DDBJ databases">
        <title>The potential of Streptococcus salivarius to inhibit the production of volatile sulphur compounds in the oral cavity.</title>
        <authorList>
            <person name="Sun L."/>
            <person name="Li Z."/>
            <person name="Jin D."/>
            <person name="Zhao H."/>
        </authorList>
    </citation>
    <scope>NUCLEOTIDE SEQUENCE [LARGE SCALE GENOMIC DNA]</scope>
    <source>
        <strain evidence="1 2">ICDC2</strain>
        <plasmid evidence="2">Plasmid</plasmid>
    </source>
</reference>
<evidence type="ECO:0000313" key="2">
    <source>
        <dbReference type="Proteomes" id="UP000422997"/>
    </source>
</evidence>
<organism evidence="1 2">
    <name type="scientific">Streptococcus salivarius</name>
    <dbReference type="NCBI Taxonomy" id="1304"/>
    <lineage>
        <taxon>Bacteria</taxon>
        <taxon>Bacillati</taxon>
        <taxon>Bacillota</taxon>
        <taxon>Bacilli</taxon>
        <taxon>Lactobacillales</taxon>
        <taxon>Streptococcaceae</taxon>
        <taxon>Streptococcus</taxon>
    </lineage>
</organism>
<evidence type="ECO:0000313" key="1">
    <source>
        <dbReference type="EMBL" id="QGU81685.1"/>
    </source>
</evidence>
<gene>
    <name evidence="1" type="ORF">BSR19_11185</name>
</gene>
<dbReference type="AlphaFoldDB" id="A0AB37DD51"/>
<accession>A0AB37DD51</accession>
<keyword evidence="1" id="KW-0614">Plasmid</keyword>
<proteinExistence type="predicted"/>
<dbReference type="Proteomes" id="UP000422997">
    <property type="component" value="Plasmid unnamed"/>
</dbReference>
<protein>
    <submittedName>
        <fullName evidence="1">Uncharacterized protein</fullName>
    </submittedName>
</protein>
<dbReference type="EMBL" id="CP018188">
    <property type="protein sequence ID" value="QGU81685.1"/>
    <property type="molecule type" value="Genomic_DNA"/>
</dbReference>
<name>A0AB37DD51_STRSL</name>
<sequence>MRIIQHDLIRMKVGMDMQNINDLFEAYIAEEDSIKKESLLNMYNHALQQKQKEVISRDYFVR</sequence>
<geneLocation type="plasmid" evidence="2"/>